<keyword evidence="2" id="KW-0645">Protease</keyword>
<reference evidence="6 7" key="1">
    <citation type="submission" date="2022-03" db="EMBL/GenBank/DDBJ databases">
        <authorList>
            <person name="Macdonald S."/>
            <person name="Ahmed S."/>
            <person name="Newling K."/>
        </authorList>
    </citation>
    <scope>NUCLEOTIDE SEQUENCE [LARGE SCALE GENOMIC DNA]</scope>
</reference>
<proteinExistence type="inferred from homology"/>
<evidence type="ECO:0000313" key="6">
    <source>
        <dbReference type="EMBL" id="CAH8320251.1"/>
    </source>
</evidence>
<dbReference type="SUPFAM" id="SSF54001">
    <property type="entry name" value="Cysteine proteinases"/>
    <property type="match status" value="1"/>
</dbReference>
<protein>
    <recommendedName>
        <fullName evidence="5">Ubiquitin-like protease family profile domain-containing protein</fullName>
    </recommendedName>
</protein>
<name>A0ABC8JAT3_ERUVS</name>
<evidence type="ECO:0000259" key="5">
    <source>
        <dbReference type="Pfam" id="PF02902"/>
    </source>
</evidence>
<gene>
    <name evidence="6" type="ORF">ERUC_LOCUS8802</name>
</gene>
<dbReference type="InterPro" id="IPR003653">
    <property type="entry name" value="Peptidase_C48_C"/>
</dbReference>
<feature type="compositionally biased region" description="Basic and acidic residues" evidence="4">
    <location>
        <begin position="116"/>
        <end position="132"/>
    </location>
</feature>
<feature type="domain" description="Ubiquitin-like protease family profile" evidence="5">
    <location>
        <begin position="403"/>
        <end position="501"/>
    </location>
</feature>
<evidence type="ECO:0000256" key="3">
    <source>
        <dbReference type="ARBA" id="ARBA00022801"/>
    </source>
</evidence>
<feature type="compositionally biased region" description="Low complexity" evidence="4">
    <location>
        <begin position="159"/>
        <end position="173"/>
    </location>
</feature>
<dbReference type="GO" id="GO:0008233">
    <property type="term" value="F:peptidase activity"/>
    <property type="evidence" value="ECO:0007669"/>
    <property type="project" value="UniProtKB-KW"/>
</dbReference>
<dbReference type="EMBL" id="CAKOAT010091044">
    <property type="protein sequence ID" value="CAH8320251.1"/>
    <property type="molecule type" value="Genomic_DNA"/>
</dbReference>
<keyword evidence="7" id="KW-1185">Reference proteome</keyword>
<comment type="caution">
    <text evidence="6">The sequence shown here is derived from an EMBL/GenBank/DDBJ whole genome shotgun (WGS) entry which is preliminary data.</text>
</comment>
<organism evidence="6 7">
    <name type="scientific">Eruca vesicaria subsp. sativa</name>
    <name type="common">Garden rocket</name>
    <name type="synonym">Eruca sativa</name>
    <dbReference type="NCBI Taxonomy" id="29727"/>
    <lineage>
        <taxon>Eukaryota</taxon>
        <taxon>Viridiplantae</taxon>
        <taxon>Streptophyta</taxon>
        <taxon>Embryophyta</taxon>
        <taxon>Tracheophyta</taxon>
        <taxon>Spermatophyta</taxon>
        <taxon>Magnoliopsida</taxon>
        <taxon>eudicotyledons</taxon>
        <taxon>Gunneridae</taxon>
        <taxon>Pentapetalae</taxon>
        <taxon>rosids</taxon>
        <taxon>malvids</taxon>
        <taxon>Brassicales</taxon>
        <taxon>Brassicaceae</taxon>
        <taxon>Brassiceae</taxon>
        <taxon>Eruca</taxon>
    </lineage>
</organism>
<dbReference type="InterPro" id="IPR038765">
    <property type="entry name" value="Papain-like_cys_pep_sf"/>
</dbReference>
<feature type="region of interest" description="Disordered" evidence="4">
    <location>
        <begin position="1"/>
        <end position="88"/>
    </location>
</feature>
<dbReference type="Gene3D" id="3.40.395.10">
    <property type="entry name" value="Adenoviral Proteinase, Chain A"/>
    <property type="match status" value="1"/>
</dbReference>
<dbReference type="Pfam" id="PF02902">
    <property type="entry name" value="Peptidase_C48"/>
    <property type="match status" value="1"/>
</dbReference>
<evidence type="ECO:0000256" key="2">
    <source>
        <dbReference type="ARBA" id="ARBA00022670"/>
    </source>
</evidence>
<accession>A0ABC8JAT3</accession>
<sequence>MELIRTKHDFSDHVWGIEETPEDESAVNDDSAVHDEAAESDEDYHTPKGSKNLGATSSRGKKRLPDRGMEKRKHKVLSSGPKQAPFNEDMKAFVTQLFEQGFSGMEQRLQKQMAETFEKMKTEIEDSRKEPSAEVETEIEDSRKEPSPKQSPPKKPSLKKPSPTKPSTSQPPLRRSTRGEASKSSFDVNFSEEDDIPEFIDTQGVEGLSQTSYVPGFDPSQTNKRDEWWTPRTSVRDSEAPLPSQWQKWNKGKGLQLTDSPLRTDGSPQSSLYYCSEESWIGFTEWVKKPKPLPLGPSILNLTIAKMIVTPGKWLGNEEMDAFMFIWRVNTTLKRWGPSRVAFMSAMFCLQIDAAYNKFIRDKKAYELPEFLLGYGRGELPSHGQTNLVWGVDIDRLYFPLFVEVLDSGRARNRQHVEKFAALIPRIVKAVGPPERQKQLLLKSYSIVDVPMKTRLNKSCCDCGAYALKHLECLLFGIDLSLVDDEIIMGCRQKIGVDLWEATHDPIYAEAMTRYVPSPWEREESFELED</sequence>
<comment type="similarity">
    <text evidence="1">Belongs to the peptidase C48 family.</text>
</comment>
<feature type="compositionally biased region" description="Basic and acidic residues" evidence="4">
    <location>
        <begin position="1"/>
        <end position="16"/>
    </location>
</feature>
<keyword evidence="3" id="KW-0378">Hydrolase</keyword>
<evidence type="ECO:0000256" key="1">
    <source>
        <dbReference type="ARBA" id="ARBA00005234"/>
    </source>
</evidence>
<dbReference type="AlphaFoldDB" id="A0ABC8JAT3"/>
<evidence type="ECO:0000313" key="7">
    <source>
        <dbReference type="Proteomes" id="UP001642260"/>
    </source>
</evidence>
<feature type="region of interest" description="Disordered" evidence="4">
    <location>
        <begin position="109"/>
        <end position="244"/>
    </location>
</feature>
<dbReference type="GO" id="GO:0006508">
    <property type="term" value="P:proteolysis"/>
    <property type="evidence" value="ECO:0007669"/>
    <property type="project" value="UniProtKB-KW"/>
</dbReference>
<evidence type="ECO:0000256" key="4">
    <source>
        <dbReference type="SAM" id="MobiDB-lite"/>
    </source>
</evidence>
<feature type="compositionally biased region" description="Basic and acidic residues" evidence="4">
    <location>
        <begin position="223"/>
        <end position="239"/>
    </location>
</feature>
<dbReference type="Proteomes" id="UP001642260">
    <property type="component" value="Unassembled WGS sequence"/>
</dbReference>